<dbReference type="Proteomes" id="UP000001542">
    <property type="component" value="Unassembled WGS sequence"/>
</dbReference>
<feature type="region of interest" description="Disordered" evidence="1">
    <location>
        <begin position="168"/>
        <end position="187"/>
    </location>
</feature>
<dbReference type="KEGG" id="tva:4755339"/>
<dbReference type="VEuPathDB" id="TrichDB:TVAG_006840"/>
<evidence type="ECO:0000313" key="2">
    <source>
        <dbReference type="EMBL" id="EAX97553.1"/>
    </source>
</evidence>
<reference evidence="2" key="1">
    <citation type="submission" date="2006-10" db="EMBL/GenBank/DDBJ databases">
        <authorList>
            <person name="Amadeo P."/>
            <person name="Zhao Q."/>
            <person name="Wortman J."/>
            <person name="Fraser-Liggett C."/>
            <person name="Carlton J."/>
        </authorList>
    </citation>
    <scope>NUCLEOTIDE SEQUENCE</scope>
    <source>
        <strain evidence="2">G3</strain>
    </source>
</reference>
<reference evidence="2" key="2">
    <citation type="journal article" date="2007" name="Science">
        <title>Draft genome sequence of the sexually transmitted pathogen Trichomonas vaginalis.</title>
        <authorList>
            <person name="Carlton J.M."/>
            <person name="Hirt R.P."/>
            <person name="Silva J.C."/>
            <person name="Delcher A.L."/>
            <person name="Schatz M."/>
            <person name="Zhao Q."/>
            <person name="Wortman J.R."/>
            <person name="Bidwell S.L."/>
            <person name="Alsmark U.C.M."/>
            <person name="Besteiro S."/>
            <person name="Sicheritz-Ponten T."/>
            <person name="Noel C.J."/>
            <person name="Dacks J.B."/>
            <person name="Foster P.G."/>
            <person name="Simillion C."/>
            <person name="Van de Peer Y."/>
            <person name="Miranda-Saavedra D."/>
            <person name="Barton G.J."/>
            <person name="Westrop G.D."/>
            <person name="Mueller S."/>
            <person name="Dessi D."/>
            <person name="Fiori P.L."/>
            <person name="Ren Q."/>
            <person name="Paulsen I."/>
            <person name="Zhang H."/>
            <person name="Bastida-Corcuera F.D."/>
            <person name="Simoes-Barbosa A."/>
            <person name="Brown M.T."/>
            <person name="Hayes R.D."/>
            <person name="Mukherjee M."/>
            <person name="Okumura C.Y."/>
            <person name="Schneider R."/>
            <person name="Smith A.J."/>
            <person name="Vanacova S."/>
            <person name="Villalvazo M."/>
            <person name="Haas B.J."/>
            <person name="Pertea M."/>
            <person name="Feldblyum T.V."/>
            <person name="Utterback T.R."/>
            <person name="Shu C.L."/>
            <person name="Osoegawa K."/>
            <person name="de Jong P.J."/>
            <person name="Hrdy I."/>
            <person name="Horvathova L."/>
            <person name="Zubacova Z."/>
            <person name="Dolezal P."/>
            <person name="Malik S.B."/>
            <person name="Logsdon J.M. Jr."/>
            <person name="Henze K."/>
            <person name="Gupta A."/>
            <person name="Wang C.C."/>
            <person name="Dunne R.L."/>
            <person name="Upcroft J.A."/>
            <person name="Upcroft P."/>
            <person name="White O."/>
            <person name="Salzberg S.L."/>
            <person name="Tang P."/>
            <person name="Chiu C.-H."/>
            <person name="Lee Y.-S."/>
            <person name="Embley T.M."/>
            <person name="Coombs G.H."/>
            <person name="Mottram J.C."/>
            <person name="Tachezy J."/>
            <person name="Fraser-Liggett C.M."/>
            <person name="Johnson P.J."/>
        </authorList>
    </citation>
    <scope>NUCLEOTIDE SEQUENCE [LARGE SCALE GENOMIC DNA]</scope>
    <source>
        <strain evidence="2">G3</strain>
    </source>
</reference>
<keyword evidence="3" id="KW-1185">Reference proteome</keyword>
<protein>
    <submittedName>
        <fullName evidence="2">Uncharacterized protein</fullName>
    </submittedName>
</protein>
<evidence type="ECO:0000256" key="1">
    <source>
        <dbReference type="SAM" id="MobiDB-lite"/>
    </source>
</evidence>
<gene>
    <name evidence="2" type="ORF">TVAG_006840</name>
</gene>
<dbReference type="InParanoid" id="A2FC07"/>
<organism evidence="2 3">
    <name type="scientific">Trichomonas vaginalis (strain ATCC PRA-98 / G3)</name>
    <dbReference type="NCBI Taxonomy" id="412133"/>
    <lineage>
        <taxon>Eukaryota</taxon>
        <taxon>Metamonada</taxon>
        <taxon>Parabasalia</taxon>
        <taxon>Trichomonadida</taxon>
        <taxon>Trichomonadidae</taxon>
        <taxon>Trichomonas</taxon>
    </lineage>
</organism>
<dbReference type="VEuPathDB" id="TrichDB:TVAGG3_0964120"/>
<feature type="compositionally biased region" description="Low complexity" evidence="1">
    <location>
        <begin position="168"/>
        <end position="181"/>
    </location>
</feature>
<dbReference type="EMBL" id="DS113710">
    <property type="protein sequence ID" value="EAX97553.1"/>
    <property type="molecule type" value="Genomic_DNA"/>
</dbReference>
<evidence type="ECO:0000313" key="3">
    <source>
        <dbReference type="Proteomes" id="UP000001542"/>
    </source>
</evidence>
<name>A2FC07_TRIV3</name>
<proteinExistence type="predicted"/>
<dbReference type="RefSeq" id="XP_001310483.1">
    <property type="nucleotide sequence ID" value="XM_001310482.1"/>
</dbReference>
<accession>A2FC07</accession>
<dbReference type="AlphaFoldDB" id="A2FC07"/>
<sequence>MHKTTSPQIGDAPCHRDRRERYLRKYKNWGPKPVERSLVKTGIQELEPYVEKPRKSAPHYLSENHPVTRSVKIEPENTSNLTIIRLGEPNVVMIDRQCRTPTIPSRLKIKTSMTPKSHTSTREYDHSKSLSWKYYGEVDNQMGCLTEHIRVRQTPRLYAHTALFSSRNPSSLLTTPTNSSSRFQTTY</sequence>